<dbReference type="InterPro" id="IPR054363">
    <property type="entry name" value="GH95_cat"/>
</dbReference>
<dbReference type="InterPro" id="IPR027414">
    <property type="entry name" value="GH95_N_dom"/>
</dbReference>
<gene>
    <name evidence="5" type="ORF">VP1G_03713</name>
</gene>
<dbReference type="Gene3D" id="1.50.10.10">
    <property type="match status" value="1"/>
</dbReference>
<dbReference type="InterPro" id="IPR012341">
    <property type="entry name" value="6hp_glycosidase-like_sf"/>
</dbReference>
<dbReference type="AlphaFoldDB" id="A0A194UXD8"/>
<evidence type="ECO:0000313" key="6">
    <source>
        <dbReference type="Proteomes" id="UP000078576"/>
    </source>
</evidence>
<protein>
    <submittedName>
        <fullName evidence="5">Alpha-fucosidase A</fullName>
    </submittedName>
</protein>
<feature type="domain" description="Glycosyl hydrolase family 95 N-terminal" evidence="2">
    <location>
        <begin position="24"/>
        <end position="290"/>
    </location>
</feature>
<keyword evidence="6" id="KW-1185">Reference proteome</keyword>
<sequence>MFSILGPKFFAFICGVHLGATKSLWSSVPATYGDNDKYILKTGYLLGNGKLGAIPFGPPGEEIIVLNLDSLWSGGPFENLVENPVPPDFWNITVADGQVKSYTGGNPSGPVYQYLPDIRNWIFQNGTGNVSQLLDPIYNYGSYQTLGNLSISFDGVDHYTKYKRKLDLDTGVHTSSWISNGSSFQTSVFCSYPAHSCVYRIVSERQLPSVTITLVNQFIDANLTRVECGDGYTRLTRTTQASIGLQFESIARISGNHTSKCLDTGSLIIDPGPGEIAVTIVWSAESEYDQTKGNPANNFSFRGEEPGPVVERITASAASQSYTTLLKEHLGDYKALMGLFSLDLPDTANSSDIETSSLIARYTNDTSDPFLESLLFDYSRHLLISSSREGSLPANLQGRWTEQIYPAWSADYHANINLQMDYWGADQTGLGALSRPVFKYMTNTWAPRGSETAQLLYNASGWVTHDEMNIFGYTGMKNDAQWANYPASAAWMMLHVFDHYDYNRNITWLTETGYPLLKAVASFWISQLQEDLFFNDGTLVVNPCNSPEQGPTTFGCTHYQQLIHQVFEAVLATAPLVPEEDTEFLNHVSISLSRLDTGIHIDTGTGVLKEWKVPDSYLYNIYPEHRHISHLVGWFPGYSISSFADGYTNTTIQDAVRASLIARGDGTAVDGNGGNYGWPKVWRGACWARLNDSTRAYKELRLSIANNVAPNLLSMYGGKDPPFQIDMNFGWAGNVLSMLVVDLPLPGGGGSDGGERTVVLGPAIPSAWDGGSAKGLRVRGSVVVNFEWDETGLVVNMRVVSGDARGVNFVNVRGEKL</sequence>
<feature type="domain" description="Glycosyl hydrolase family 95 catalytic" evidence="4">
    <location>
        <begin position="321"/>
        <end position="739"/>
    </location>
</feature>
<reference evidence="6" key="1">
    <citation type="submission" date="2014-12" db="EMBL/GenBank/DDBJ databases">
        <title>Genome Sequence of Valsa Canker Pathogens Uncovers a Specific Adaption of Colonization on Woody Bark.</title>
        <authorList>
            <person name="Yin Z."/>
            <person name="Liu H."/>
            <person name="Gao X."/>
            <person name="Li Z."/>
            <person name="Song N."/>
            <person name="Ke X."/>
            <person name="Dai Q."/>
            <person name="Wu Y."/>
            <person name="Sun Y."/>
            <person name="Xu J.-R."/>
            <person name="Kang Z.K."/>
            <person name="Wang L."/>
            <person name="Huang L."/>
        </authorList>
    </citation>
    <scope>NUCLEOTIDE SEQUENCE [LARGE SCALE GENOMIC DNA]</scope>
    <source>
        <strain evidence="6">SXYL134</strain>
    </source>
</reference>
<dbReference type="Proteomes" id="UP000078576">
    <property type="component" value="Unassembled WGS sequence"/>
</dbReference>
<dbReference type="SUPFAM" id="SSF48208">
    <property type="entry name" value="Six-hairpin glycosidases"/>
    <property type="match status" value="1"/>
</dbReference>
<dbReference type="GO" id="GO:0005975">
    <property type="term" value="P:carbohydrate metabolic process"/>
    <property type="evidence" value="ECO:0007669"/>
    <property type="project" value="InterPro"/>
</dbReference>
<dbReference type="PANTHER" id="PTHR31084">
    <property type="entry name" value="ALPHA-L-FUCOSIDASE 2"/>
    <property type="match status" value="1"/>
</dbReference>
<dbReference type="InterPro" id="IPR008928">
    <property type="entry name" value="6-hairpin_glycosidase_sf"/>
</dbReference>
<dbReference type="InterPro" id="IPR016518">
    <property type="entry name" value="Alpha-L-fucosidase"/>
</dbReference>
<feature type="chain" id="PRO_5008265937" evidence="1">
    <location>
        <begin position="22"/>
        <end position="817"/>
    </location>
</feature>
<dbReference type="PANTHER" id="PTHR31084:SF3">
    <property type="entry name" value="ALPHA-FUCOSIDASE A"/>
    <property type="match status" value="1"/>
</dbReference>
<name>A0A194UXD8_CYTMA</name>
<evidence type="ECO:0000313" key="5">
    <source>
        <dbReference type="EMBL" id="KUI56365.1"/>
    </source>
</evidence>
<evidence type="ECO:0000259" key="3">
    <source>
        <dbReference type="Pfam" id="PF21307"/>
    </source>
</evidence>
<dbReference type="Pfam" id="PF22124">
    <property type="entry name" value="Glyco_hydro_95_cat"/>
    <property type="match status" value="1"/>
</dbReference>
<dbReference type="EMBL" id="KN714688">
    <property type="protein sequence ID" value="KUI56365.1"/>
    <property type="molecule type" value="Genomic_DNA"/>
</dbReference>
<accession>A0A194UXD8</accession>
<dbReference type="Pfam" id="PF21307">
    <property type="entry name" value="Glyco_hydro_95_C"/>
    <property type="match status" value="1"/>
</dbReference>
<feature type="signal peptide" evidence="1">
    <location>
        <begin position="1"/>
        <end position="21"/>
    </location>
</feature>
<proteinExistence type="predicted"/>
<dbReference type="OrthoDB" id="2848340at2759"/>
<evidence type="ECO:0000259" key="4">
    <source>
        <dbReference type="Pfam" id="PF22124"/>
    </source>
</evidence>
<organism evidence="5 6">
    <name type="scientific">Cytospora mali</name>
    <name type="common">Apple Valsa canker fungus</name>
    <name type="synonym">Valsa mali</name>
    <dbReference type="NCBI Taxonomy" id="578113"/>
    <lineage>
        <taxon>Eukaryota</taxon>
        <taxon>Fungi</taxon>
        <taxon>Dikarya</taxon>
        <taxon>Ascomycota</taxon>
        <taxon>Pezizomycotina</taxon>
        <taxon>Sordariomycetes</taxon>
        <taxon>Sordariomycetidae</taxon>
        <taxon>Diaporthales</taxon>
        <taxon>Cytosporaceae</taxon>
        <taxon>Cytospora</taxon>
    </lineage>
</organism>
<dbReference type="Pfam" id="PF14498">
    <property type="entry name" value="Glyco_hyd_65N_2"/>
    <property type="match status" value="1"/>
</dbReference>
<evidence type="ECO:0000256" key="1">
    <source>
        <dbReference type="SAM" id="SignalP"/>
    </source>
</evidence>
<dbReference type="PIRSF" id="PIRSF007663">
    <property type="entry name" value="UCP007663"/>
    <property type="match status" value="1"/>
</dbReference>
<dbReference type="InterPro" id="IPR049053">
    <property type="entry name" value="AFCA-like_C"/>
</dbReference>
<dbReference type="STRING" id="694573.A0A194UXD8"/>
<keyword evidence="1" id="KW-0732">Signal</keyword>
<feature type="domain" description="Alpha fucosidase A-like C-terminal" evidence="3">
    <location>
        <begin position="757"/>
        <end position="793"/>
    </location>
</feature>
<dbReference type="GO" id="GO:0004560">
    <property type="term" value="F:alpha-L-fucosidase activity"/>
    <property type="evidence" value="ECO:0007669"/>
    <property type="project" value="InterPro"/>
</dbReference>
<evidence type="ECO:0000259" key="2">
    <source>
        <dbReference type="Pfam" id="PF14498"/>
    </source>
</evidence>